<dbReference type="InterPro" id="IPR049492">
    <property type="entry name" value="BD-FAE-like_dom"/>
</dbReference>
<dbReference type="PANTHER" id="PTHR48081">
    <property type="entry name" value="AB HYDROLASE SUPERFAMILY PROTEIN C4A8.06C"/>
    <property type="match status" value="1"/>
</dbReference>
<keyword evidence="1 4" id="KW-0378">Hydrolase</keyword>
<keyword evidence="2" id="KW-0472">Membrane</keyword>
<dbReference type="PANTHER" id="PTHR48081:SF13">
    <property type="entry name" value="ALPHA_BETA HYDROLASE"/>
    <property type="match status" value="1"/>
</dbReference>
<dbReference type="EMBL" id="JADEVV010000013">
    <property type="protein sequence ID" value="MBE9253484.1"/>
    <property type="molecule type" value="Genomic_DNA"/>
</dbReference>
<evidence type="ECO:0000256" key="2">
    <source>
        <dbReference type="SAM" id="Phobius"/>
    </source>
</evidence>
<keyword evidence="2" id="KW-0812">Transmembrane</keyword>
<feature type="transmembrane region" description="Helical" evidence="2">
    <location>
        <begin position="71"/>
        <end position="88"/>
    </location>
</feature>
<dbReference type="GO" id="GO:0016787">
    <property type="term" value="F:hydrolase activity"/>
    <property type="evidence" value="ECO:0007669"/>
    <property type="project" value="UniProtKB-KW"/>
</dbReference>
<evidence type="ECO:0000313" key="4">
    <source>
        <dbReference type="EMBL" id="MBE9253484.1"/>
    </source>
</evidence>
<feature type="transmembrane region" description="Helical" evidence="2">
    <location>
        <begin position="7"/>
        <end position="27"/>
    </location>
</feature>
<dbReference type="Gene3D" id="3.40.50.1820">
    <property type="entry name" value="alpha/beta hydrolase"/>
    <property type="match status" value="1"/>
</dbReference>
<comment type="caution">
    <text evidence="4">The sequence shown here is derived from an EMBL/GenBank/DDBJ whole genome shotgun (WGS) entry which is preliminary data.</text>
</comment>
<protein>
    <submittedName>
        <fullName evidence="4">Alpha/beta hydrolase</fullName>
    </submittedName>
</protein>
<evidence type="ECO:0000259" key="3">
    <source>
        <dbReference type="Pfam" id="PF20434"/>
    </source>
</evidence>
<dbReference type="Proteomes" id="UP000658720">
    <property type="component" value="Unassembled WGS sequence"/>
</dbReference>
<dbReference type="RefSeq" id="WP_194019305.1">
    <property type="nucleotide sequence ID" value="NZ_JADEVV010000013.1"/>
</dbReference>
<dbReference type="Pfam" id="PF20434">
    <property type="entry name" value="BD-FAE"/>
    <property type="match status" value="1"/>
</dbReference>
<gene>
    <name evidence="4" type="ORF">IQ217_06355</name>
</gene>
<evidence type="ECO:0000313" key="5">
    <source>
        <dbReference type="Proteomes" id="UP000658720"/>
    </source>
</evidence>
<reference evidence="4 5" key="1">
    <citation type="submission" date="2020-10" db="EMBL/GenBank/DDBJ databases">
        <authorList>
            <person name="Castelo-Branco R."/>
            <person name="Eusebio N."/>
            <person name="Adriana R."/>
            <person name="Vieira A."/>
            <person name="Brugerolle De Fraissinette N."/>
            <person name="Rezende De Castro R."/>
            <person name="Schneider M.P."/>
            <person name="Vasconcelos V."/>
            <person name="Leao P.N."/>
        </authorList>
    </citation>
    <scope>NUCLEOTIDE SEQUENCE [LARGE SCALE GENOMIC DNA]</scope>
    <source>
        <strain evidence="4 5">LEGE 00031</strain>
    </source>
</reference>
<keyword evidence="5" id="KW-1185">Reference proteome</keyword>
<feature type="transmembrane region" description="Helical" evidence="2">
    <location>
        <begin position="47"/>
        <end position="64"/>
    </location>
</feature>
<name>A0ABR9VQ58_9SYNC</name>
<evidence type="ECO:0000256" key="1">
    <source>
        <dbReference type="ARBA" id="ARBA00022801"/>
    </source>
</evidence>
<keyword evidence="2" id="KW-1133">Transmembrane helix</keyword>
<accession>A0ABR9VQ58</accession>
<sequence length="398" mass="43897">MAIALNLKILALLLSGIGLFLSAWMIIPAPNMALLTLGVGVPEVSPWLLVLNATAGGVSMVGVRHSWLQRLTLGASLVGLLLSAMPLIQMPATQQRIEVAMREALGTNYLEQIPNQLQIQMRSEPFSLTDSFTGINLREVRYTPDIQFASPDGVSLKMDIYRPLQVGKYPAIVVIYGGSWQRGDPKQNADFSRYMAAQGYTVFAIDYRHAPLYRFPAQLDDVLTALAFIRQHGSEYEADPERIALLGRSAGAHLAMLAAYQQSETLPVRAVVSYYGPIDLAEGYANPPRPDPINSRSVLRAFLGGSPAELPDLYQKASPINYAIRPQPPTLLVYGRNEHVVQVRFAQGMYHRLLASGTTAILLDIPWAEHAFDAIFSGPSNQLALYYTERFLAWALRS</sequence>
<proteinExistence type="predicted"/>
<dbReference type="InterPro" id="IPR029058">
    <property type="entry name" value="AB_hydrolase_fold"/>
</dbReference>
<feature type="domain" description="BD-FAE-like" evidence="3">
    <location>
        <begin position="158"/>
        <end position="352"/>
    </location>
</feature>
<dbReference type="InterPro" id="IPR050300">
    <property type="entry name" value="GDXG_lipolytic_enzyme"/>
</dbReference>
<organism evidence="4 5">
    <name type="scientific">Synechocystis salina LEGE 00031</name>
    <dbReference type="NCBI Taxonomy" id="1828736"/>
    <lineage>
        <taxon>Bacteria</taxon>
        <taxon>Bacillati</taxon>
        <taxon>Cyanobacteriota</taxon>
        <taxon>Cyanophyceae</taxon>
        <taxon>Synechococcales</taxon>
        <taxon>Merismopediaceae</taxon>
        <taxon>Synechocystis</taxon>
    </lineage>
</organism>
<dbReference type="SUPFAM" id="SSF53474">
    <property type="entry name" value="alpha/beta-Hydrolases"/>
    <property type="match status" value="1"/>
</dbReference>